<evidence type="ECO:0000313" key="7">
    <source>
        <dbReference type="EMBL" id="SFS07481.1"/>
    </source>
</evidence>
<evidence type="ECO:0000256" key="2">
    <source>
        <dbReference type="ARBA" id="ARBA00022691"/>
    </source>
</evidence>
<proteinExistence type="predicted"/>
<evidence type="ECO:0000256" key="3">
    <source>
        <dbReference type="ARBA" id="ARBA00022723"/>
    </source>
</evidence>
<evidence type="ECO:0000313" key="8">
    <source>
        <dbReference type="Proteomes" id="UP000199659"/>
    </source>
</evidence>
<reference evidence="7 8" key="1">
    <citation type="submission" date="2016-10" db="EMBL/GenBank/DDBJ databases">
        <authorList>
            <person name="de Groot N.N."/>
        </authorList>
    </citation>
    <scope>NUCLEOTIDE SEQUENCE [LARGE SCALE GENOMIC DNA]</scope>
    <source>
        <strain evidence="7 8">743A</strain>
    </source>
</reference>
<organism evidence="7 8">
    <name type="scientific">Anaeromicropila populeti</name>
    <dbReference type="NCBI Taxonomy" id="37658"/>
    <lineage>
        <taxon>Bacteria</taxon>
        <taxon>Bacillati</taxon>
        <taxon>Bacillota</taxon>
        <taxon>Clostridia</taxon>
        <taxon>Lachnospirales</taxon>
        <taxon>Lachnospiraceae</taxon>
        <taxon>Anaeromicropila</taxon>
    </lineage>
</organism>
<evidence type="ECO:0000259" key="6">
    <source>
        <dbReference type="PROSITE" id="PS51918"/>
    </source>
</evidence>
<accession>A0A1I6LVI4</accession>
<dbReference type="RefSeq" id="WP_092564139.1">
    <property type="nucleotide sequence ID" value="NZ_FOYZ01000022.1"/>
</dbReference>
<dbReference type="Pfam" id="PF04055">
    <property type="entry name" value="Radical_SAM"/>
    <property type="match status" value="1"/>
</dbReference>
<dbReference type="GO" id="GO:0003824">
    <property type="term" value="F:catalytic activity"/>
    <property type="evidence" value="ECO:0007669"/>
    <property type="project" value="InterPro"/>
</dbReference>
<dbReference type="GO" id="GO:0051539">
    <property type="term" value="F:4 iron, 4 sulfur cluster binding"/>
    <property type="evidence" value="ECO:0007669"/>
    <property type="project" value="TreeGrafter"/>
</dbReference>
<dbReference type="InterPro" id="IPR034505">
    <property type="entry name" value="Coproporphyrinogen-III_oxidase"/>
</dbReference>
<dbReference type="SFLD" id="SFLDG01065">
    <property type="entry name" value="anaerobic_coproporphyrinogen-I"/>
    <property type="match status" value="1"/>
</dbReference>
<keyword evidence="8" id="KW-1185">Reference proteome</keyword>
<feature type="domain" description="Radical SAM core" evidence="6">
    <location>
        <begin position="45"/>
        <end position="280"/>
    </location>
</feature>
<dbReference type="SMART" id="SM00729">
    <property type="entry name" value="Elp3"/>
    <property type="match status" value="1"/>
</dbReference>
<keyword evidence="3" id="KW-0479">Metal-binding</keyword>
<dbReference type="InterPro" id="IPR006638">
    <property type="entry name" value="Elp3/MiaA/NifB-like_rSAM"/>
</dbReference>
<sequence>MNNFKKYLEKKESQEYIVDYQRMFNKYDKSAEEMLNEDKIKIFNSDVNERVNLYFNFPWCERRCLFCNYTNGIKNESMHSAYINNLLDDYKRYKGLFDKSEVTSIFFGGGTPSILNVNLLNYYLENIMQITNLTKSYVVTVESNINNLYEEKLEIISKYANRISIGVQSFEKNVRLAANMLFEQDEIIKRLRLAREYIKNMNIDLIYGMVNQSEKKFLNDIELCINEKIPSVTLYRLELHKNLAYSKMALNGNSILDYEFQCSCMYMKAQEIFENAGYIENPSGWFVKKQCTEEKWNNRVSDWKSNKSYIGFGNGAYSHLDNYYLSMICDVDTWSQEVKKGNIPIEFIREKSNFEKEMKSIIRIMRTEQKIRKVNITEGLFTDLEIEKLEATINTFLKYNLVIEEGEEYKLTKIGKGNINWLISDLILNDVRQI</sequence>
<evidence type="ECO:0000256" key="1">
    <source>
        <dbReference type="ARBA" id="ARBA00017228"/>
    </source>
</evidence>
<dbReference type="PROSITE" id="PS51918">
    <property type="entry name" value="RADICAL_SAM"/>
    <property type="match status" value="1"/>
</dbReference>
<dbReference type="GO" id="GO:0006779">
    <property type="term" value="P:porphyrin-containing compound biosynthetic process"/>
    <property type="evidence" value="ECO:0007669"/>
    <property type="project" value="TreeGrafter"/>
</dbReference>
<name>A0A1I6LVI4_9FIRM</name>
<keyword evidence="5" id="KW-0411">Iron-sulfur</keyword>
<keyword evidence="4" id="KW-0408">Iron</keyword>
<dbReference type="PANTHER" id="PTHR13932">
    <property type="entry name" value="COPROPORPHYRINIGEN III OXIDASE"/>
    <property type="match status" value="1"/>
</dbReference>
<dbReference type="Gene3D" id="3.20.20.70">
    <property type="entry name" value="Aldolase class I"/>
    <property type="match status" value="1"/>
</dbReference>
<dbReference type="InterPro" id="IPR013785">
    <property type="entry name" value="Aldolase_TIM"/>
</dbReference>
<dbReference type="AlphaFoldDB" id="A0A1I6LVI4"/>
<dbReference type="SUPFAM" id="SSF102114">
    <property type="entry name" value="Radical SAM enzymes"/>
    <property type="match status" value="1"/>
</dbReference>
<evidence type="ECO:0000256" key="5">
    <source>
        <dbReference type="ARBA" id="ARBA00023014"/>
    </source>
</evidence>
<dbReference type="GO" id="GO:0005737">
    <property type="term" value="C:cytoplasm"/>
    <property type="evidence" value="ECO:0007669"/>
    <property type="project" value="TreeGrafter"/>
</dbReference>
<dbReference type="SFLD" id="SFLDS00029">
    <property type="entry name" value="Radical_SAM"/>
    <property type="match status" value="1"/>
</dbReference>
<protein>
    <recommendedName>
        <fullName evidence="1">Heme chaperone HemW</fullName>
    </recommendedName>
</protein>
<dbReference type="STRING" id="37658.SAMN05661086_03601"/>
<dbReference type="GO" id="GO:0046872">
    <property type="term" value="F:metal ion binding"/>
    <property type="evidence" value="ECO:0007669"/>
    <property type="project" value="UniProtKB-KW"/>
</dbReference>
<evidence type="ECO:0000256" key="4">
    <source>
        <dbReference type="ARBA" id="ARBA00023004"/>
    </source>
</evidence>
<dbReference type="InterPro" id="IPR058240">
    <property type="entry name" value="rSAM_sf"/>
</dbReference>
<dbReference type="CDD" id="cd01335">
    <property type="entry name" value="Radical_SAM"/>
    <property type="match status" value="1"/>
</dbReference>
<dbReference type="PANTHER" id="PTHR13932:SF5">
    <property type="entry name" value="RADICAL S-ADENOSYL METHIONINE DOMAIN-CONTAINING PROTEIN 1, MITOCHONDRIAL"/>
    <property type="match status" value="1"/>
</dbReference>
<dbReference type="Proteomes" id="UP000199659">
    <property type="component" value="Unassembled WGS sequence"/>
</dbReference>
<gene>
    <name evidence="7" type="ORF">SAMN05661086_03601</name>
</gene>
<dbReference type="EMBL" id="FOYZ01000022">
    <property type="protein sequence ID" value="SFS07481.1"/>
    <property type="molecule type" value="Genomic_DNA"/>
</dbReference>
<dbReference type="InterPro" id="IPR007197">
    <property type="entry name" value="rSAM"/>
</dbReference>
<keyword evidence="2" id="KW-0949">S-adenosyl-L-methionine</keyword>
<dbReference type="OrthoDB" id="9808022at2"/>